<feature type="compositionally biased region" description="Polar residues" evidence="1">
    <location>
        <begin position="1"/>
        <end position="16"/>
    </location>
</feature>
<feature type="compositionally biased region" description="Polar residues" evidence="1">
    <location>
        <begin position="33"/>
        <end position="43"/>
    </location>
</feature>
<feature type="region of interest" description="Disordered" evidence="1">
    <location>
        <begin position="1"/>
        <end position="50"/>
    </location>
</feature>
<evidence type="ECO:0000313" key="2">
    <source>
        <dbReference type="EMBL" id="KAK9229715.1"/>
    </source>
</evidence>
<accession>A0AAP0N3R4</accession>
<protein>
    <submittedName>
        <fullName evidence="2">Uncharacterized protein</fullName>
    </submittedName>
</protein>
<organism evidence="2 3">
    <name type="scientific">Citrus x changshan-huyou</name>
    <dbReference type="NCBI Taxonomy" id="2935761"/>
    <lineage>
        <taxon>Eukaryota</taxon>
        <taxon>Viridiplantae</taxon>
        <taxon>Streptophyta</taxon>
        <taxon>Embryophyta</taxon>
        <taxon>Tracheophyta</taxon>
        <taxon>Spermatophyta</taxon>
        <taxon>Magnoliopsida</taxon>
        <taxon>eudicotyledons</taxon>
        <taxon>Gunneridae</taxon>
        <taxon>Pentapetalae</taxon>
        <taxon>rosids</taxon>
        <taxon>malvids</taxon>
        <taxon>Sapindales</taxon>
        <taxon>Rutaceae</taxon>
        <taxon>Aurantioideae</taxon>
        <taxon>Citrus</taxon>
    </lineage>
</organism>
<dbReference type="EMBL" id="JBCGBO010000001">
    <property type="protein sequence ID" value="KAK9229715.1"/>
    <property type="molecule type" value="Genomic_DNA"/>
</dbReference>
<dbReference type="AlphaFoldDB" id="A0AAP0N3R4"/>
<dbReference type="Proteomes" id="UP001428341">
    <property type="component" value="Unassembled WGS sequence"/>
</dbReference>
<comment type="caution">
    <text evidence="2">The sequence shown here is derived from an EMBL/GenBank/DDBJ whole genome shotgun (WGS) entry which is preliminary data.</text>
</comment>
<proteinExistence type="predicted"/>
<gene>
    <name evidence="2" type="ORF">WN944_022679</name>
</gene>
<keyword evidence="3" id="KW-1185">Reference proteome</keyword>
<sequence>MQGQNPLNRQGQNSFNLKGRGFPQAVQKPSEAPQRNNQNPSQNEQDKDDLICQHSAFECWHRFKQGYQPNNAAQVLAAMAISENETDAWFPDT</sequence>
<evidence type="ECO:0000256" key="1">
    <source>
        <dbReference type="SAM" id="MobiDB-lite"/>
    </source>
</evidence>
<name>A0AAP0N3R4_9ROSI</name>
<reference evidence="2 3" key="1">
    <citation type="submission" date="2024-05" db="EMBL/GenBank/DDBJ databases">
        <title>Haplotype-resolved chromosome-level genome assembly of Huyou (Citrus changshanensis).</title>
        <authorList>
            <person name="Miao C."/>
            <person name="Chen W."/>
            <person name="Wu Y."/>
            <person name="Wang L."/>
            <person name="Zhao S."/>
            <person name="Grierson D."/>
            <person name="Xu C."/>
            <person name="Chen K."/>
        </authorList>
    </citation>
    <scope>NUCLEOTIDE SEQUENCE [LARGE SCALE GENOMIC DNA]</scope>
    <source>
        <strain evidence="2">01-14</strain>
        <tissue evidence="2">Leaf</tissue>
    </source>
</reference>
<evidence type="ECO:0000313" key="3">
    <source>
        <dbReference type="Proteomes" id="UP001428341"/>
    </source>
</evidence>